<sequence length="69" mass="7932">MIASRSDTSPLSLCKWERERPQGLVYSGTDKRAPTISQRGLLAGSTFQGLDDLFRRPSTDRWVQFLFKR</sequence>
<dbReference type="KEGG" id="ttf:THTE_3288"/>
<protein>
    <submittedName>
        <fullName evidence="1">Uncharacterized protein</fullName>
    </submittedName>
</protein>
<reference evidence="1 2" key="1">
    <citation type="journal article" name="Front. Microbiol.">
        <title>Sugar Metabolism of the First Thermophilic Planctomycete Thermogutta terrifontis: Comparative Genomic and Transcriptomic Approaches.</title>
        <authorList>
            <person name="Elcheninov A.G."/>
            <person name="Menzel P."/>
            <person name="Gudbergsdottir S.R."/>
            <person name="Slesarev A.I."/>
            <person name="Kadnikov V.V."/>
            <person name="Krogh A."/>
            <person name="Bonch-Osmolovskaya E.A."/>
            <person name="Peng X."/>
            <person name="Kublanov I.V."/>
        </authorList>
    </citation>
    <scope>NUCLEOTIDE SEQUENCE [LARGE SCALE GENOMIC DNA]</scope>
    <source>
        <strain evidence="1 2">R1</strain>
    </source>
</reference>
<proteinExistence type="predicted"/>
<dbReference type="Proteomes" id="UP000215086">
    <property type="component" value="Chromosome"/>
</dbReference>
<dbReference type="AlphaFoldDB" id="A0A286RIU7"/>
<gene>
    <name evidence="1" type="ORF">THTE_3288</name>
</gene>
<keyword evidence="2" id="KW-1185">Reference proteome</keyword>
<accession>A0A286RIU7</accession>
<dbReference type="EMBL" id="CP018477">
    <property type="protein sequence ID" value="ASV75890.1"/>
    <property type="molecule type" value="Genomic_DNA"/>
</dbReference>
<evidence type="ECO:0000313" key="2">
    <source>
        <dbReference type="Proteomes" id="UP000215086"/>
    </source>
</evidence>
<name>A0A286RIU7_9BACT</name>
<evidence type="ECO:0000313" key="1">
    <source>
        <dbReference type="EMBL" id="ASV75890.1"/>
    </source>
</evidence>
<organism evidence="1 2">
    <name type="scientific">Thermogutta terrifontis</name>
    <dbReference type="NCBI Taxonomy" id="1331910"/>
    <lineage>
        <taxon>Bacteria</taxon>
        <taxon>Pseudomonadati</taxon>
        <taxon>Planctomycetota</taxon>
        <taxon>Planctomycetia</taxon>
        <taxon>Pirellulales</taxon>
        <taxon>Thermoguttaceae</taxon>
        <taxon>Thermogutta</taxon>
    </lineage>
</organism>